<name>A0ABS4PWT0_9PSEU</name>
<accession>A0ABS4PWT0</accession>
<sequence length="51" mass="5625">MSPAGRRHREVATTTNYYARILSTPAGDDGLHIGQHAAGSEFLFRAHLTWS</sequence>
<dbReference type="Proteomes" id="UP000741013">
    <property type="component" value="Unassembled WGS sequence"/>
</dbReference>
<keyword evidence="2" id="KW-1185">Reference proteome</keyword>
<organism evidence="1 2">
    <name type="scientific">Amycolatopsis magusensis</name>
    <dbReference type="NCBI Taxonomy" id="882444"/>
    <lineage>
        <taxon>Bacteria</taxon>
        <taxon>Bacillati</taxon>
        <taxon>Actinomycetota</taxon>
        <taxon>Actinomycetes</taxon>
        <taxon>Pseudonocardiales</taxon>
        <taxon>Pseudonocardiaceae</taxon>
        <taxon>Amycolatopsis</taxon>
    </lineage>
</organism>
<dbReference type="RefSeq" id="WP_209666967.1">
    <property type="nucleotide sequence ID" value="NZ_JAGGMS010000001.1"/>
</dbReference>
<proteinExistence type="predicted"/>
<reference evidence="1 2" key="1">
    <citation type="submission" date="2021-03" db="EMBL/GenBank/DDBJ databases">
        <title>Sequencing the genomes of 1000 actinobacteria strains.</title>
        <authorList>
            <person name="Klenk H.-P."/>
        </authorList>
    </citation>
    <scope>NUCLEOTIDE SEQUENCE [LARGE SCALE GENOMIC DNA]</scope>
    <source>
        <strain evidence="1 2">DSM 45510</strain>
    </source>
</reference>
<dbReference type="EMBL" id="JAGGMS010000001">
    <property type="protein sequence ID" value="MBP2183877.1"/>
    <property type="molecule type" value="Genomic_DNA"/>
</dbReference>
<evidence type="ECO:0000313" key="2">
    <source>
        <dbReference type="Proteomes" id="UP000741013"/>
    </source>
</evidence>
<comment type="caution">
    <text evidence="1">The sequence shown here is derived from an EMBL/GenBank/DDBJ whole genome shotgun (WGS) entry which is preliminary data.</text>
</comment>
<protein>
    <submittedName>
        <fullName evidence="1">Uncharacterized protein</fullName>
    </submittedName>
</protein>
<gene>
    <name evidence="1" type="ORF">JOM49_005403</name>
</gene>
<evidence type="ECO:0000313" key="1">
    <source>
        <dbReference type="EMBL" id="MBP2183877.1"/>
    </source>
</evidence>